<dbReference type="PANTHER" id="PTHR47813:SF2">
    <property type="entry name" value="UBIQUITIN-LIKE SUPERFAMILY PROTEIN"/>
    <property type="match status" value="1"/>
</dbReference>
<organism evidence="3 4">
    <name type="scientific">Pelagomonas calceolata</name>
    <dbReference type="NCBI Taxonomy" id="35677"/>
    <lineage>
        <taxon>Eukaryota</taxon>
        <taxon>Sar</taxon>
        <taxon>Stramenopiles</taxon>
        <taxon>Ochrophyta</taxon>
        <taxon>Pelagophyceae</taxon>
        <taxon>Pelagomonadales</taxon>
        <taxon>Pelagomonadaceae</taxon>
        <taxon>Pelagomonas</taxon>
    </lineage>
</organism>
<name>A0A8J2SNW0_9STRA</name>
<dbReference type="PANTHER" id="PTHR47813">
    <property type="entry name" value="UBIQUITIN-LIKE SUPERFAMILY PROTEIN"/>
    <property type="match status" value="1"/>
</dbReference>
<evidence type="ECO:0000313" key="3">
    <source>
        <dbReference type="EMBL" id="CAH0370967.1"/>
    </source>
</evidence>
<reference evidence="3" key="1">
    <citation type="submission" date="2021-11" db="EMBL/GenBank/DDBJ databases">
        <authorList>
            <consortium name="Genoscope - CEA"/>
            <person name="William W."/>
        </authorList>
    </citation>
    <scope>NUCLEOTIDE SEQUENCE</scope>
</reference>
<feature type="region of interest" description="Disordered" evidence="1">
    <location>
        <begin position="1"/>
        <end position="175"/>
    </location>
</feature>
<evidence type="ECO:0000259" key="2">
    <source>
        <dbReference type="Pfam" id="PF11976"/>
    </source>
</evidence>
<dbReference type="AlphaFoldDB" id="A0A8J2SNW0"/>
<sequence length="368" mass="40826">MSVFQYKAKAFGGGESSSSSDDDVSDGEFERELERQRRAEAEAKEKKGKKPKKSPAKTKAPTRKKQHETIEIDDDVEAFAPAINVDDDEPTKPSPPKKKKARKKQESSDDDDDADEDTKRRLRMLRESRAAREAMRQAERKVENLAESDDEPVVAQPTRRRRVQVEAPPKPAAPKYGGALLKIKIRTEGDGKPLDYEIREDEPFAELFERYACDRGVNAYDCKFVFDGEVVGAGSKPRALDMESEDMIDCKAPPRGRKRPRPGEGPAQPSPAKSPAAAPAKKKRASPKAQAKPAEKVKVILVFDKGDGSKPKKFKIWNTDEFRKVFDVYRKGAKGVVSFSYLGAALNPNATPGDHGIETQGKIDVRSS</sequence>
<accession>A0A8J2SNW0</accession>
<feature type="compositionally biased region" description="Low complexity" evidence="1">
    <location>
        <begin position="264"/>
        <end position="279"/>
    </location>
</feature>
<dbReference type="SUPFAM" id="SSF54236">
    <property type="entry name" value="Ubiquitin-like"/>
    <property type="match status" value="1"/>
</dbReference>
<keyword evidence="4" id="KW-1185">Reference proteome</keyword>
<dbReference type="InterPro" id="IPR029071">
    <property type="entry name" value="Ubiquitin-like_domsf"/>
</dbReference>
<dbReference type="EMBL" id="CAKKNE010000003">
    <property type="protein sequence ID" value="CAH0370967.1"/>
    <property type="molecule type" value="Genomic_DNA"/>
</dbReference>
<feature type="compositionally biased region" description="Basic residues" evidence="1">
    <location>
        <begin position="46"/>
        <end position="66"/>
    </location>
</feature>
<proteinExistence type="predicted"/>
<dbReference type="Gene3D" id="3.10.20.90">
    <property type="entry name" value="Phosphatidylinositol 3-kinase Catalytic Subunit, Chain A, domain 1"/>
    <property type="match status" value="2"/>
</dbReference>
<evidence type="ECO:0000256" key="1">
    <source>
        <dbReference type="SAM" id="MobiDB-lite"/>
    </source>
</evidence>
<feature type="compositionally biased region" description="Basic and acidic residues" evidence="1">
    <location>
        <begin position="28"/>
        <end position="45"/>
    </location>
</feature>
<dbReference type="Pfam" id="PF11976">
    <property type="entry name" value="Rad60-SLD"/>
    <property type="match status" value="1"/>
</dbReference>
<dbReference type="Proteomes" id="UP000789595">
    <property type="component" value="Unassembled WGS sequence"/>
</dbReference>
<feature type="region of interest" description="Disordered" evidence="1">
    <location>
        <begin position="242"/>
        <end position="294"/>
    </location>
</feature>
<feature type="domain" description="Rad60/SUMO-like" evidence="2">
    <location>
        <begin position="182"/>
        <end position="249"/>
    </location>
</feature>
<comment type="caution">
    <text evidence="3">The sequence shown here is derived from an EMBL/GenBank/DDBJ whole genome shotgun (WGS) entry which is preliminary data.</text>
</comment>
<feature type="compositionally biased region" description="Basic and acidic residues" evidence="1">
    <location>
        <begin position="124"/>
        <end position="144"/>
    </location>
</feature>
<dbReference type="CDD" id="cd01763">
    <property type="entry name" value="Ubl_SUMO_like"/>
    <property type="match status" value="2"/>
</dbReference>
<evidence type="ECO:0000313" key="4">
    <source>
        <dbReference type="Proteomes" id="UP000789595"/>
    </source>
</evidence>
<gene>
    <name evidence="3" type="ORF">PECAL_3P08840</name>
</gene>
<dbReference type="InterPro" id="IPR022617">
    <property type="entry name" value="Rad60/SUMO-like_dom"/>
</dbReference>
<protein>
    <recommendedName>
        <fullName evidence="2">Rad60/SUMO-like domain-containing protein</fullName>
    </recommendedName>
</protein>
<feature type="region of interest" description="Disordered" evidence="1">
    <location>
        <begin position="348"/>
        <end position="368"/>
    </location>
</feature>
<feature type="compositionally biased region" description="Basic and acidic residues" evidence="1">
    <location>
        <begin position="355"/>
        <end position="368"/>
    </location>
</feature>